<feature type="transmembrane region" description="Helical" evidence="1">
    <location>
        <begin position="55"/>
        <end position="73"/>
    </location>
</feature>
<evidence type="ECO:0000256" key="1">
    <source>
        <dbReference type="SAM" id="Phobius"/>
    </source>
</evidence>
<feature type="transmembrane region" description="Helical" evidence="1">
    <location>
        <begin position="85"/>
        <end position="107"/>
    </location>
</feature>
<dbReference type="Proteomes" id="UP000519439">
    <property type="component" value="Unassembled WGS sequence"/>
</dbReference>
<comment type="caution">
    <text evidence="3">The sequence shown here is derived from an EMBL/GenBank/DDBJ whole genome shotgun (WGS) entry which is preliminary data.</text>
</comment>
<feature type="transmembrane region" description="Helical" evidence="1">
    <location>
        <begin position="239"/>
        <end position="256"/>
    </location>
</feature>
<dbReference type="InterPro" id="IPR050879">
    <property type="entry name" value="Acyltransferase_3"/>
</dbReference>
<proteinExistence type="predicted"/>
<feature type="domain" description="Acyltransferase 3" evidence="2">
    <location>
        <begin position="14"/>
        <end position="334"/>
    </location>
</feature>
<dbReference type="InterPro" id="IPR002656">
    <property type="entry name" value="Acyl_transf_3_dom"/>
</dbReference>
<dbReference type="RefSeq" id="WP_051435423.1">
    <property type="nucleotide sequence ID" value="NZ_JACIDC010000011.1"/>
</dbReference>
<feature type="transmembrane region" description="Helical" evidence="1">
    <location>
        <begin position="318"/>
        <end position="339"/>
    </location>
</feature>
<gene>
    <name evidence="3" type="ORF">GGR34_003178</name>
</gene>
<feature type="transmembrane region" description="Helical" evidence="1">
    <location>
        <begin position="17"/>
        <end position="35"/>
    </location>
</feature>
<evidence type="ECO:0000259" key="2">
    <source>
        <dbReference type="Pfam" id="PF01757"/>
    </source>
</evidence>
<feature type="transmembrane region" description="Helical" evidence="1">
    <location>
        <begin position="153"/>
        <end position="172"/>
    </location>
</feature>
<dbReference type="EMBL" id="JACIDC010000011">
    <property type="protein sequence ID" value="MBB4041501.1"/>
    <property type="molecule type" value="Genomic_DNA"/>
</dbReference>
<dbReference type="Pfam" id="PF01757">
    <property type="entry name" value="Acyl_transf_3"/>
    <property type="match status" value="1"/>
</dbReference>
<dbReference type="AlphaFoldDB" id="A0A7W6II16"/>
<feature type="transmembrane region" description="Helical" evidence="1">
    <location>
        <begin position="212"/>
        <end position="232"/>
    </location>
</feature>
<protein>
    <submittedName>
        <fullName evidence="3">Peptidoglycan/LPS O-acetylase OafA/YrhL</fullName>
    </submittedName>
</protein>
<feature type="transmembrane region" description="Helical" evidence="1">
    <location>
        <begin position="179"/>
        <end position="200"/>
    </location>
</feature>
<feature type="transmembrane region" description="Helical" evidence="1">
    <location>
        <begin position="262"/>
        <end position="282"/>
    </location>
</feature>
<reference evidence="3 4" key="1">
    <citation type="submission" date="2020-08" db="EMBL/GenBank/DDBJ databases">
        <title>Genomic Encyclopedia of Type Strains, Phase IV (KMG-IV): sequencing the most valuable type-strain genomes for metagenomic binning, comparative biology and taxonomic classification.</title>
        <authorList>
            <person name="Goeker M."/>
        </authorList>
    </citation>
    <scope>NUCLEOTIDE SEQUENCE [LARGE SCALE GENOMIC DNA]</scope>
    <source>
        <strain evidence="3 4">DSM 15743</strain>
    </source>
</reference>
<keyword evidence="1" id="KW-0812">Transmembrane</keyword>
<keyword evidence="1" id="KW-0472">Membrane</keyword>
<name>A0A7W6II16_9HYPH</name>
<sequence length="364" mass="40383">MATIAEALEEKSNNFDLLRLGAALLVLFSHSYPLSGTNFEPIYYYLGGYDTGGGWAVSAFFIISGFLVTQSLMRRSLSSYIAARVLRVFPALAVVILLQTFALGPLLTKLPLEDYFNSPRTYAHLQKISVFFGSSYLPGVFSENPLRSVNGSLWTLSIEVFFYGVLPCLALMGLLGRSVIVMIVALIVFYAIAVENYGLGWNNQGGKIFPSVPMYSALKQGIFFLSGAALWIFRDRIKINVVIFMMSIFILFVIRNNQNKQYFLFFALPYIVIYLALVRPIHLPGHGKVGDISYGVYIYAFPVQQLIIASLGRDIGPIILTAIATPITLIFAVFSWIYIEKPALSLREKILGQGASRAASQTLN</sequence>
<dbReference type="GO" id="GO:0016020">
    <property type="term" value="C:membrane"/>
    <property type="evidence" value="ECO:0007669"/>
    <property type="project" value="TreeGrafter"/>
</dbReference>
<accession>A0A7W6II16</accession>
<evidence type="ECO:0000313" key="4">
    <source>
        <dbReference type="Proteomes" id="UP000519439"/>
    </source>
</evidence>
<dbReference type="PANTHER" id="PTHR23028:SF53">
    <property type="entry name" value="ACYL_TRANSF_3 DOMAIN-CONTAINING PROTEIN"/>
    <property type="match status" value="1"/>
</dbReference>
<keyword evidence="1" id="KW-1133">Transmembrane helix</keyword>
<dbReference type="PANTHER" id="PTHR23028">
    <property type="entry name" value="ACETYLTRANSFERASE"/>
    <property type="match status" value="1"/>
</dbReference>
<dbReference type="GO" id="GO:0016747">
    <property type="term" value="F:acyltransferase activity, transferring groups other than amino-acyl groups"/>
    <property type="evidence" value="ECO:0007669"/>
    <property type="project" value="InterPro"/>
</dbReference>
<organism evidence="3 4">
    <name type="scientific">Microvirga flocculans</name>
    <dbReference type="NCBI Taxonomy" id="217168"/>
    <lineage>
        <taxon>Bacteria</taxon>
        <taxon>Pseudomonadati</taxon>
        <taxon>Pseudomonadota</taxon>
        <taxon>Alphaproteobacteria</taxon>
        <taxon>Hyphomicrobiales</taxon>
        <taxon>Methylobacteriaceae</taxon>
        <taxon>Microvirga</taxon>
    </lineage>
</organism>
<dbReference type="GO" id="GO:0000271">
    <property type="term" value="P:polysaccharide biosynthetic process"/>
    <property type="evidence" value="ECO:0007669"/>
    <property type="project" value="TreeGrafter"/>
</dbReference>
<keyword evidence="4" id="KW-1185">Reference proteome</keyword>
<evidence type="ECO:0000313" key="3">
    <source>
        <dbReference type="EMBL" id="MBB4041501.1"/>
    </source>
</evidence>